<comment type="caution">
    <text evidence="3">The sequence shown here is derived from an EMBL/GenBank/DDBJ whole genome shotgun (WGS) entry which is preliminary data.</text>
</comment>
<evidence type="ECO:0000313" key="4">
    <source>
        <dbReference type="Proteomes" id="UP000472355"/>
    </source>
</evidence>
<dbReference type="EMBL" id="SGKU01000008">
    <property type="protein sequence ID" value="NFA41834.1"/>
    <property type="molecule type" value="Genomic_DNA"/>
</dbReference>
<proteinExistence type="predicted"/>
<evidence type="ECO:0000256" key="2">
    <source>
        <dbReference type="SAM" id="MobiDB-lite"/>
    </source>
</evidence>
<name>A0A6M0SN46_CLOBO</name>
<sequence>MEELNKENLELENEEKSIETGVDNPDTENNSIGDITLEQFKNALENNLEVKGYYDSIVDKTVSKRLDKGIESWKEKNLENIIDEEINKRYPQKTEAEIKFEEQQEQLEKAMEEKRQLELQIKYQTIMAENNLPMDILDFVAGKDVETTISNIERFKSTTDTYIAKKVQDGIDERLRRNVYIPPSSDNDFGSSHGSMWE</sequence>
<protein>
    <submittedName>
        <fullName evidence="3">DUF4355 domain-containing protein</fullName>
    </submittedName>
</protein>
<dbReference type="InterPro" id="IPR025580">
    <property type="entry name" value="Gp46"/>
</dbReference>
<evidence type="ECO:0000256" key="1">
    <source>
        <dbReference type="SAM" id="Coils"/>
    </source>
</evidence>
<dbReference type="AlphaFoldDB" id="A0A6M0SN46"/>
<organism evidence="3 4">
    <name type="scientific">Clostridium botulinum</name>
    <dbReference type="NCBI Taxonomy" id="1491"/>
    <lineage>
        <taxon>Bacteria</taxon>
        <taxon>Bacillati</taxon>
        <taxon>Bacillota</taxon>
        <taxon>Clostridia</taxon>
        <taxon>Eubacteriales</taxon>
        <taxon>Clostridiaceae</taxon>
        <taxon>Clostridium</taxon>
    </lineage>
</organism>
<accession>A0A6M0SN46</accession>
<reference evidence="3 4" key="1">
    <citation type="submission" date="2019-02" db="EMBL/GenBank/DDBJ databases">
        <title>Genome sequencing of Clostridium botulinum clinical isolates.</title>
        <authorList>
            <person name="Brunt J."/>
            <person name="Van Vliet A.H.M."/>
            <person name="Stringer S.C."/>
            <person name="Grant K.A."/>
            <person name="Carter A.C."/>
            <person name="Peck M.W."/>
        </authorList>
    </citation>
    <scope>NUCLEOTIDE SEQUENCE [LARGE SCALE GENOMIC DNA]</scope>
    <source>
        <strain evidence="3 4">H113700579</strain>
    </source>
</reference>
<gene>
    <name evidence="3" type="ORF">EXM65_04405</name>
</gene>
<feature type="coiled-coil region" evidence="1">
    <location>
        <begin position="93"/>
        <end position="120"/>
    </location>
</feature>
<evidence type="ECO:0000313" key="3">
    <source>
        <dbReference type="EMBL" id="NFA41834.1"/>
    </source>
</evidence>
<dbReference type="Pfam" id="PF14265">
    <property type="entry name" value="DUF4355"/>
    <property type="match status" value="1"/>
</dbReference>
<keyword evidence="1" id="KW-0175">Coiled coil</keyword>
<feature type="region of interest" description="Disordered" evidence="2">
    <location>
        <begin position="1"/>
        <end position="31"/>
    </location>
</feature>
<feature type="compositionally biased region" description="Basic and acidic residues" evidence="2">
    <location>
        <begin position="1"/>
        <end position="18"/>
    </location>
</feature>
<dbReference type="Proteomes" id="UP000472355">
    <property type="component" value="Unassembled WGS sequence"/>
</dbReference>